<evidence type="ECO:0000256" key="2">
    <source>
        <dbReference type="ARBA" id="ARBA00022448"/>
    </source>
</evidence>
<evidence type="ECO:0000256" key="5">
    <source>
        <dbReference type="ARBA" id="ARBA00022989"/>
    </source>
</evidence>
<keyword evidence="2 7" id="KW-0813">Transport</keyword>
<evidence type="ECO:0000313" key="10">
    <source>
        <dbReference type="Proteomes" id="UP000076927"/>
    </source>
</evidence>
<dbReference type="PANTHER" id="PTHR43744">
    <property type="entry name" value="ABC TRANSPORTER PERMEASE PROTEIN MG189-RELATED-RELATED"/>
    <property type="match status" value="1"/>
</dbReference>
<evidence type="ECO:0000256" key="3">
    <source>
        <dbReference type="ARBA" id="ARBA00022475"/>
    </source>
</evidence>
<dbReference type="STRING" id="1178515.SY83_02160"/>
<feature type="transmembrane region" description="Helical" evidence="7">
    <location>
        <begin position="144"/>
        <end position="165"/>
    </location>
</feature>
<feature type="transmembrane region" description="Helical" evidence="7">
    <location>
        <begin position="113"/>
        <end position="132"/>
    </location>
</feature>
<dbReference type="GO" id="GO:0055085">
    <property type="term" value="P:transmembrane transport"/>
    <property type="evidence" value="ECO:0007669"/>
    <property type="project" value="InterPro"/>
</dbReference>
<dbReference type="InterPro" id="IPR035906">
    <property type="entry name" value="MetI-like_sf"/>
</dbReference>
<evidence type="ECO:0000256" key="1">
    <source>
        <dbReference type="ARBA" id="ARBA00004651"/>
    </source>
</evidence>
<feature type="transmembrane region" description="Helical" evidence="7">
    <location>
        <begin position="260"/>
        <end position="279"/>
    </location>
</feature>
<dbReference type="InterPro" id="IPR000515">
    <property type="entry name" value="MetI-like"/>
</dbReference>
<proteinExistence type="inferred from homology"/>
<evidence type="ECO:0000313" key="9">
    <source>
        <dbReference type="EMBL" id="ANE45332.1"/>
    </source>
</evidence>
<evidence type="ECO:0000256" key="4">
    <source>
        <dbReference type="ARBA" id="ARBA00022692"/>
    </source>
</evidence>
<dbReference type="EMBL" id="CP011388">
    <property type="protein sequence ID" value="ANE45332.1"/>
    <property type="molecule type" value="Genomic_DNA"/>
</dbReference>
<evidence type="ECO:0000256" key="7">
    <source>
        <dbReference type="RuleBase" id="RU363032"/>
    </source>
</evidence>
<dbReference type="Proteomes" id="UP000076927">
    <property type="component" value="Chromosome"/>
</dbReference>
<feature type="domain" description="ABC transmembrane type-1" evidence="8">
    <location>
        <begin position="72"/>
        <end position="279"/>
    </location>
</feature>
<dbReference type="SUPFAM" id="SSF161098">
    <property type="entry name" value="MetI-like"/>
    <property type="match status" value="1"/>
</dbReference>
<keyword evidence="6 7" id="KW-0472">Membrane</keyword>
<protein>
    <submittedName>
        <fullName evidence="9">ABC transporter permease</fullName>
    </submittedName>
</protein>
<dbReference type="KEGG" id="pswu:SY83_02160"/>
<dbReference type="CDD" id="cd06261">
    <property type="entry name" value="TM_PBP2"/>
    <property type="match status" value="1"/>
</dbReference>
<keyword evidence="10" id="KW-1185">Reference proteome</keyword>
<comment type="subcellular location">
    <subcellularLocation>
        <location evidence="1 7">Cell membrane</location>
        <topology evidence="1 7">Multi-pass membrane protein</topology>
    </subcellularLocation>
</comment>
<dbReference type="Pfam" id="PF00528">
    <property type="entry name" value="BPD_transp_1"/>
    <property type="match status" value="1"/>
</dbReference>
<gene>
    <name evidence="9" type="ORF">SY83_02160</name>
</gene>
<reference evidence="9 10" key="1">
    <citation type="submission" date="2015-01" db="EMBL/GenBank/DDBJ databases">
        <title>Paenibacillus swuensis/DY6/whole genome sequencing.</title>
        <authorList>
            <person name="Kim M.K."/>
            <person name="Srinivasan S."/>
            <person name="Lee J.-J."/>
        </authorList>
    </citation>
    <scope>NUCLEOTIDE SEQUENCE [LARGE SCALE GENOMIC DNA]</scope>
    <source>
        <strain evidence="9 10">DY6</strain>
    </source>
</reference>
<dbReference type="Gene3D" id="1.10.3720.10">
    <property type="entry name" value="MetI-like"/>
    <property type="match status" value="1"/>
</dbReference>
<dbReference type="GO" id="GO:0005886">
    <property type="term" value="C:plasma membrane"/>
    <property type="evidence" value="ECO:0007669"/>
    <property type="project" value="UniProtKB-SubCell"/>
</dbReference>
<accession>A0A172TEF2</accession>
<feature type="transmembrane region" description="Helical" evidence="7">
    <location>
        <begin position="186"/>
        <end position="211"/>
    </location>
</feature>
<sequence>MVKAYDSNAYRLFTFANYLILLAIGLLCVLPMFHLLAVSFSSKGPANANLVGLWPIGFTTEAYAEAFTNTKYLKSFLVTFERIALGVTINMILTFLLAYPLSKESRDFPLRSVYVWFIVFTMLFGGGLIPSYMLMKQLHLMDTIWALVLPGAVPVFNVIMLLNFFRQLPKELEESAFMDGASHMVSLIRIYVPLSMPAIATLTLFSVVGHWNSWFDGLIYMKSPDHYPLQTYLQILLEQTKNAITLDGAKQISEVAKRSLYSAQIFMAMLPILLVYPFLQKYFVKGIVLGSVKG</sequence>
<evidence type="ECO:0000256" key="6">
    <source>
        <dbReference type="ARBA" id="ARBA00023136"/>
    </source>
</evidence>
<dbReference type="PROSITE" id="PS50928">
    <property type="entry name" value="ABC_TM1"/>
    <property type="match status" value="1"/>
</dbReference>
<dbReference type="PATRIC" id="fig|1178515.4.peg.411"/>
<feature type="transmembrane region" description="Helical" evidence="7">
    <location>
        <begin position="83"/>
        <end position="101"/>
    </location>
</feature>
<name>A0A172TEF2_9BACL</name>
<keyword evidence="5 7" id="KW-1133">Transmembrane helix</keyword>
<evidence type="ECO:0000259" key="8">
    <source>
        <dbReference type="PROSITE" id="PS50928"/>
    </source>
</evidence>
<dbReference type="PANTHER" id="PTHR43744:SF9">
    <property type="entry name" value="POLYGALACTURONAN_RHAMNOGALACTURONAN TRANSPORT SYSTEM PERMEASE PROTEIN YTCP"/>
    <property type="match status" value="1"/>
</dbReference>
<organism evidence="9 10">
    <name type="scientific">Paenibacillus swuensis</name>
    <dbReference type="NCBI Taxonomy" id="1178515"/>
    <lineage>
        <taxon>Bacteria</taxon>
        <taxon>Bacillati</taxon>
        <taxon>Bacillota</taxon>
        <taxon>Bacilli</taxon>
        <taxon>Bacillales</taxon>
        <taxon>Paenibacillaceae</taxon>
        <taxon>Paenibacillus</taxon>
    </lineage>
</organism>
<keyword evidence="3" id="KW-1003">Cell membrane</keyword>
<feature type="transmembrane region" description="Helical" evidence="7">
    <location>
        <begin position="12"/>
        <end position="33"/>
    </location>
</feature>
<comment type="similarity">
    <text evidence="7">Belongs to the binding-protein-dependent transport system permease family.</text>
</comment>
<keyword evidence="4 7" id="KW-0812">Transmembrane</keyword>
<dbReference type="AlphaFoldDB" id="A0A172TEF2"/>